<dbReference type="RefSeq" id="WP_172696980.1">
    <property type="nucleotide sequence ID" value="NZ_JACOPE010000001.1"/>
</dbReference>
<name>A0ABR7G455_9FIRM</name>
<proteinExistence type="predicted"/>
<dbReference type="PROSITE" id="PS51257">
    <property type="entry name" value="PROKAR_LIPOPROTEIN"/>
    <property type="match status" value="1"/>
</dbReference>
<organism evidence="2 3">
    <name type="scientific">Ruminococcus hominis</name>
    <dbReference type="NCBI Taxonomy" id="2763065"/>
    <lineage>
        <taxon>Bacteria</taxon>
        <taxon>Bacillati</taxon>
        <taxon>Bacillota</taxon>
        <taxon>Clostridia</taxon>
        <taxon>Eubacteriales</taxon>
        <taxon>Oscillospiraceae</taxon>
        <taxon>Ruminococcus</taxon>
    </lineage>
</organism>
<keyword evidence="1" id="KW-0812">Transmembrane</keyword>
<evidence type="ECO:0000256" key="1">
    <source>
        <dbReference type="SAM" id="Phobius"/>
    </source>
</evidence>
<gene>
    <name evidence="2" type="ORF">H8S40_01310</name>
</gene>
<comment type="caution">
    <text evidence="2">The sequence shown here is derived from an EMBL/GenBank/DDBJ whole genome shotgun (WGS) entry which is preliminary data.</text>
</comment>
<feature type="transmembrane region" description="Helical" evidence="1">
    <location>
        <begin position="7"/>
        <end position="25"/>
    </location>
</feature>
<feature type="transmembrane region" description="Helical" evidence="1">
    <location>
        <begin position="31"/>
        <end position="52"/>
    </location>
</feature>
<evidence type="ECO:0000313" key="3">
    <source>
        <dbReference type="Proteomes" id="UP000631576"/>
    </source>
</evidence>
<dbReference type="EMBL" id="JACOPE010000001">
    <property type="protein sequence ID" value="MBC5682232.1"/>
    <property type="molecule type" value="Genomic_DNA"/>
</dbReference>
<sequence length="57" mass="6129">MKNMLKYKIAALIGIILMGCGSFMTCLSTSAGVVMAGNVLLVISMVITIYAFNVWQP</sequence>
<protein>
    <recommendedName>
        <fullName evidence="4">Lipoprotein</fullName>
    </recommendedName>
</protein>
<accession>A0ABR7G455</accession>
<keyword evidence="1" id="KW-0472">Membrane</keyword>
<reference evidence="2 3" key="1">
    <citation type="submission" date="2020-08" db="EMBL/GenBank/DDBJ databases">
        <title>Genome public.</title>
        <authorList>
            <person name="Liu C."/>
            <person name="Sun Q."/>
        </authorList>
    </citation>
    <scope>NUCLEOTIDE SEQUENCE [LARGE SCALE GENOMIC DNA]</scope>
    <source>
        <strain evidence="2 3">NSJ-13</strain>
    </source>
</reference>
<dbReference type="Proteomes" id="UP000631576">
    <property type="component" value="Unassembled WGS sequence"/>
</dbReference>
<evidence type="ECO:0000313" key="2">
    <source>
        <dbReference type="EMBL" id="MBC5682232.1"/>
    </source>
</evidence>
<evidence type="ECO:0008006" key="4">
    <source>
        <dbReference type="Google" id="ProtNLM"/>
    </source>
</evidence>
<keyword evidence="1" id="KW-1133">Transmembrane helix</keyword>
<keyword evidence="3" id="KW-1185">Reference proteome</keyword>